<feature type="transmembrane region" description="Helical" evidence="1">
    <location>
        <begin position="80"/>
        <end position="105"/>
    </location>
</feature>
<organism evidence="2 3">
    <name type="scientific">Strigamia maritima</name>
    <name type="common">European centipede</name>
    <name type="synonym">Geophilus maritimus</name>
    <dbReference type="NCBI Taxonomy" id="126957"/>
    <lineage>
        <taxon>Eukaryota</taxon>
        <taxon>Metazoa</taxon>
        <taxon>Ecdysozoa</taxon>
        <taxon>Arthropoda</taxon>
        <taxon>Myriapoda</taxon>
        <taxon>Chilopoda</taxon>
        <taxon>Pleurostigmophora</taxon>
        <taxon>Geophilomorpha</taxon>
        <taxon>Linotaeniidae</taxon>
        <taxon>Strigamia</taxon>
    </lineage>
</organism>
<reference evidence="3" key="1">
    <citation type="submission" date="2011-05" db="EMBL/GenBank/DDBJ databases">
        <authorList>
            <person name="Richards S.R."/>
            <person name="Qu J."/>
            <person name="Jiang H."/>
            <person name="Jhangiani S.N."/>
            <person name="Agravi P."/>
            <person name="Goodspeed R."/>
            <person name="Gross S."/>
            <person name="Mandapat C."/>
            <person name="Jackson L."/>
            <person name="Mathew T."/>
            <person name="Pu L."/>
            <person name="Thornton R."/>
            <person name="Saada N."/>
            <person name="Wilczek-Boney K.B."/>
            <person name="Lee S."/>
            <person name="Kovar C."/>
            <person name="Wu Y."/>
            <person name="Scherer S.E."/>
            <person name="Worley K.C."/>
            <person name="Muzny D.M."/>
            <person name="Gibbs R."/>
        </authorList>
    </citation>
    <scope>NUCLEOTIDE SEQUENCE</scope>
    <source>
        <strain evidence="3">Brora</strain>
    </source>
</reference>
<dbReference type="PhylomeDB" id="T1JKC7"/>
<dbReference type="EMBL" id="JH431806">
    <property type="status" value="NOT_ANNOTATED_CDS"/>
    <property type="molecule type" value="Genomic_DNA"/>
</dbReference>
<evidence type="ECO:0000256" key="1">
    <source>
        <dbReference type="SAM" id="Phobius"/>
    </source>
</evidence>
<sequence>MDAGRRLSCPDGGYGWLVAVSAAAIAGLANMVYKCMGQIYVSMLQSTNYSRSQLAPVLVLPGVLASAIGLSLSSFSTHNLAVFTLTFIILAMGFVTSLAGTITFLTPLMIQWFLDEYHLNGALLLWGGVMFHGCIAALLVRQPTWALRRKSTMQVFLEEEFESHPSLFVNIYKFLKLILTQLSRDCRHFRRLTFILLLFNRVTFFIAKIGVNLMLPQFAMDHIEGITSTETAILLSVFNVGDVISKLLGAQKNCIFNFIPRHSDHCVNDSVCPIVFFALVVSVLNGLFSGFAFVTYFLIVFDTFGPTDSPGVIALHVGITGISLISIGPMTAWIQNVTGSNKHCFTYFSFLLVVSVLLWSCYPVISYFKKKKSQSIEDQSTDIELNTTYCNLLTSNVI</sequence>
<feature type="transmembrane region" description="Helical" evidence="1">
    <location>
        <begin position="12"/>
        <end position="33"/>
    </location>
</feature>
<dbReference type="GO" id="GO:0008028">
    <property type="term" value="F:monocarboxylic acid transmembrane transporter activity"/>
    <property type="evidence" value="ECO:0007669"/>
    <property type="project" value="TreeGrafter"/>
</dbReference>
<dbReference type="EnsemblMetazoa" id="SMAR014307-RA">
    <property type="protein sequence ID" value="SMAR014307-PA"/>
    <property type="gene ID" value="SMAR014307"/>
</dbReference>
<dbReference type="SUPFAM" id="SSF103473">
    <property type="entry name" value="MFS general substrate transporter"/>
    <property type="match status" value="1"/>
</dbReference>
<keyword evidence="1" id="KW-0472">Membrane</keyword>
<feature type="transmembrane region" description="Helical" evidence="1">
    <location>
        <begin position="346"/>
        <end position="365"/>
    </location>
</feature>
<dbReference type="STRING" id="126957.T1JKC7"/>
<keyword evidence="3" id="KW-1185">Reference proteome</keyword>
<feature type="transmembrane region" description="Helical" evidence="1">
    <location>
        <begin position="53"/>
        <end position="73"/>
    </location>
</feature>
<dbReference type="InterPro" id="IPR036259">
    <property type="entry name" value="MFS_trans_sf"/>
</dbReference>
<protein>
    <recommendedName>
        <fullName evidence="4">Major facilitator superfamily (MFS) profile domain-containing protein</fullName>
    </recommendedName>
</protein>
<proteinExistence type="predicted"/>
<dbReference type="InterPro" id="IPR050327">
    <property type="entry name" value="Proton-linked_MCT"/>
</dbReference>
<reference evidence="2" key="2">
    <citation type="submission" date="2015-02" db="UniProtKB">
        <authorList>
            <consortium name="EnsemblMetazoa"/>
        </authorList>
    </citation>
    <scope>IDENTIFICATION</scope>
</reference>
<accession>T1JKC7</accession>
<name>T1JKC7_STRMM</name>
<dbReference type="PANTHER" id="PTHR11360:SF306">
    <property type="entry name" value="RE01051P"/>
    <property type="match status" value="1"/>
</dbReference>
<dbReference type="PANTHER" id="PTHR11360">
    <property type="entry name" value="MONOCARBOXYLATE TRANSPORTER"/>
    <property type="match status" value="1"/>
</dbReference>
<evidence type="ECO:0000313" key="3">
    <source>
        <dbReference type="Proteomes" id="UP000014500"/>
    </source>
</evidence>
<evidence type="ECO:0000313" key="2">
    <source>
        <dbReference type="EnsemblMetazoa" id="SMAR014307-PA"/>
    </source>
</evidence>
<dbReference type="Proteomes" id="UP000014500">
    <property type="component" value="Unassembled WGS sequence"/>
</dbReference>
<dbReference type="HOGENOM" id="CLU_001265_59_2_1"/>
<feature type="transmembrane region" description="Helical" evidence="1">
    <location>
        <begin position="274"/>
        <end position="301"/>
    </location>
</feature>
<keyword evidence="1" id="KW-1133">Transmembrane helix</keyword>
<feature type="transmembrane region" description="Helical" evidence="1">
    <location>
        <begin position="117"/>
        <end position="140"/>
    </location>
</feature>
<feature type="transmembrane region" description="Helical" evidence="1">
    <location>
        <begin position="313"/>
        <end position="334"/>
    </location>
</feature>
<keyword evidence="1" id="KW-0812">Transmembrane</keyword>
<feature type="transmembrane region" description="Helical" evidence="1">
    <location>
        <begin position="192"/>
        <end position="211"/>
    </location>
</feature>
<dbReference type="AlphaFoldDB" id="T1JKC7"/>
<evidence type="ECO:0008006" key="4">
    <source>
        <dbReference type="Google" id="ProtNLM"/>
    </source>
</evidence>